<gene>
    <name evidence="9" type="ORF">PM001_LOCUS2936</name>
</gene>
<proteinExistence type="predicted"/>
<comment type="caution">
    <text evidence="9">The sequence shown here is derived from an EMBL/GenBank/DDBJ whole genome shotgun (WGS) entry which is preliminary data.</text>
</comment>
<keyword evidence="7 8" id="KW-0472">Membrane</keyword>
<name>A0AAV1T896_9STRA</name>
<feature type="transmembrane region" description="Helical" evidence="8">
    <location>
        <begin position="94"/>
        <end position="117"/>
    </location>
</feature>
<comment type="subcellular location">
    <subcellularLocation>
        <location evidence="1">Endomembrane system</location>
        <topology evidence="1">Multi-pass membrane protein</topology>
    </subcellularLocation>
</comment>
<dbReference type="GO" id="GO:0012505">
    <property type="term" value="C:endomembrane system"/>
    <property type="evidence" value="ECO:0007669"/>
    <property type="project" value="UniProtKB-SubCell"/>
</dbReference>
<evidence type="ECO:0000256" key="2">
    <source>
        <dbReference type="ARBA" id="ARBA00022692"/>
    </source>
</evidence>
<keyword evidence="4" id="KW-0547">Nucleotide-binding</keyword>
<dbReference type="Proteomes" id="UP001162060">
    <property type="component" value="Unassembled WGS sequence"/>
</dbReference>
<dbReference type="AlphaFoldDB" id="A0AAV1T896"/>
<evidence type="ECO:0000256" key="4">
    <source>
        <dbReference type="ARBA" id="ARBA00022741"/>
    </source>
</evidence>
<evidence type="ECO:0000256" key="1">
    <source>
        <dbReference type="ARBA" id="ARBA00004127"/>
    </source>
</evidence>
<evidence type="ECO:0000313" key="10">
    <source>
        <dbReference type="Proteomes" id="UP001162060"/>
    </source>
</evidence>
<evidence type="ECO:0000256" key="5">
    <source>
        <dbReference type="ARBA" id="ARBA00022840"/>
    </source>
</evidence>
<dbReference type="InterPro" id="IPR050173">
    <property type="entry name" value="ABC_transporter_C-like"/>
</dbReference>
<protein>
    <submittedName>
        <fullName evidence="9">Uncharacterized protein</fullName>
    </submittedName>
</protein>
<feature type="transmembrane region" description="Helical" evidence="8">
    <location>
        <begin position="156"/>
        <end position="174"/>
    </location>
</feature>
<evidence type="ECO:0000256" key="3">
    <source>
        <dbReference type="ARBA" id="ARBA00022737"/>
    </source>
</evidence>
<dbReference type="GO" id="GO:0005524">
    <property type="term" value="F:ATP binding"/>
    <property type="evidence" value="ECO:0007669"/>
    <property type="project" value="UniProtKB-KW"/>
</dbReference>
<sequence length="187" mass="20973">MISSSTGASRHGVRVYLKFLKRSQLVYEPSQRQMFSISPVFMAYLKTFRSQIMIVDVRHVYVMKALLELSDDHKNGIATKNGYWLAALMTRTSLVALLALDYLFFLASRIGAIMRLLTVSLVYEKALRLSSAARQECTTVKILTLMSVDTDYLLDFYAALAGAVVLTAVMILSIKRGDRIARIATGY</sequence>
<keyword evidence="5" id="KW-0067">ATP-binding</keyword>
<dbReference type="GO" id="GO:0016020">
    <property type="term" value="C:membrane"/>
    <property type="evidence" value="ECO:0007669"/>
    <property type="project" value="InterPro"/>
</dbReference>
<dbReference type="InterPro" id="IPR036640">
    <property type="entry name" value="ABC1_TM_sf"/>
</dbReference>
<dbReference type="EMBL" id="CAKLBY020000028">
    <property type="protein sequence ID" value="CAK7904567.1"/>
    <property type="molecule type" value="Genomic_DNA"/>
</dbReference>
<keyword evidence="2 8" id="KW-0812">Transmembrane</keyword>
<dbReference type="PANTHER" id="PTHR24223">
    <property type="entry name" value="ATP-BINDING CASSETTE SUB-FAMILY C"/>
    <property type="match status" value="1"/>
</dbReference>
<keyword evidence="3" id="KW-0677">Repeat</keyword>
<dbReference type="PANTHER" id="PTHR24223:SF443">
    <property type="entry name" value="MULTIDRUG-RESISTANCE LIKE PROTEIN 1, ISOFORM I"/>
    <property type="match status" value="1"/>
</dbReference>
<evidence type="ECO:0000256" key="7">
    <source>
        <dbReference type="ARBA" id="ARBA00023136"/>
    </source>
</evidence>
<reference evidence="9" key="1">
    <citation type="submission" date="2024-01" db="EMBL/GenBank/DDBJ databases">
        <authorList>
            <person name="Webb A."/>
        </authorList>
    </citation>
    <scope>NUCLEOTIDE SEQUENCE</scope>
    <source>
        <strain evidence="9">Pm1</strain>
    </source>
</reference>
<organism evidence="9 10">
    <name type="scientific">Peronospora matthiolae</name>
    <dbReference type="NCBI Taxonomy" id="2874970"/>
    <lineage>
        <taxon>Eukaryota</taxon>
        <taxon>Sar</taxon>
        <taxon>Stramenopiles</taxon>
        <taxon>Oomycota</taxon>
        <taxon>Peronosporomycetes</taxon>
        <taxon>Peronosporales</taxon>
        <taxon>Peronosporaceae</taxon>
        <taxon>Peronospora</taxon>
    </lineage>
</organism>
<evidence type="ECO:0000256" key="6">
    <source>
        <dbReference type="ARBA" id="ARBA00022989"/>
    </source>
</evidence>
<evidence type="ECO:0000256" key="8">
    <source>
        <dbReference type="SAM" id="Phobius"/>
    </source>
</evidence>
<accession>A0AAV1T896</accession>
<keyword evidence="6 8" id="KW-1133">Transmembrane helix</keyword>
<evidence type="ECO:0000313" key="9">
    <source>
        <dbReference type="EMBL" id="CAK7904567.1"/>
    </source>
</evidence>
<dbReference type="GO" id="GO:0042626">
    <property type="term" value="F:ATPase-coupled transmembrane transporter activity"/>
    <property type="evidence" value="ECO:0007669"/>
    <property type="project" value="TreeGrafter"/>
</dbReference>
<dbReference type="SUPFAM" id="SSF90123">
    <property type="entry name" value="ABC transporter transmembrane region"/>
    <property type="match status" value="1"/>
</dbReference>